<name>A0A9D4GL62_DREPO</name>
<reference evidence="1" key="1">
    <citation type="journal article" date="2019" name="bioRxiv">
        <title>The Genome of the Zebra Mussel, Dreissena polymorpha: A Resource for Invasive Species Research.</title>
        <authorList>
            <person name="McCartney M.A."/>
            <person name="Auch B."/>
            <person name="Kono T."/>
            <person name="Mallez S."/>
            <person name="Zhang Y."/>
            <person name="Obille A."/>
            <person name="Becker A."/>
            <person name="Abrahante J.E."/>
            <person name="Garbe J."/>
            <person name="Badalamenti J.P."/>
            <person name="Herman A."/>
            <person name="Mangelson H."/>
            <person name="Liachko I."/>
            <person name="Sullivan S."/>
            <person name="Sone E.D."/>
            <person name="Koren S."/>
            <person name="Silverstein K.A.T."/>
            <person name="Beckman K.B."/>
            <person name="Gohl D.M."/>
        </authorList>
    </citation>
    <scope>NUCLEOTIDE SEQUENCE</scope>
    <source>
        <strain evidence="1">Duluth1</strain>
        <tissue evidence="1">Whole animal</tissue>
    </source>
</reference>
<sequence>MRAFNINEGLVQAIQESRETPAPQCFSTDRRGTSSGHHWAFVRVVCSLSSCSTFTFKR</sequence>
<evidence type="ECO:0000313" key="3">
    <source>
        <dbReference type="Proteomes" id="UP000828390"/>
    </source>
</evidence>
<accession>A0A9D4GL62</accession>
<gene>
    <name evidence="2" type="ORF">DPMN_018531</name>
    <name evidence="1" type="ORF">DPMN_120616</name>
</gene>
<dbReference type="Proteomes" id="UP000828390">
    <property type="component" value="Unassembled WGS sequence"/>
</dbReference>
<evidence type="ECO:0000313" key="1">
    <source>
        <dbReference type="EMBL" id="KAH3818888.1"/>
    </source>
</evidence>
<evidence type="ECO:0000313" key="2">
    <source>
        <dbReference type="EMBL" id="KAH3894374.1"/>
    </source>
</evidence>
<keyword evidence="3" id="KW-1185">Reference proteome</keyword>
<reference evidence="1" key="2">
    <citation type="submission" date="2020-11" db="EMBL/GenBank/DDBJ databases">
        <authorList>
            <person name="McCartney M.A."/>
            <person name="Auch B."/>
            <person name="Kono T."/>
            <person name="Mallez S."/>
            <person name="Becker A."/>
            <person name="Gohl D.M."/>
            <person name="Silverstein K.A.T."/>
            <person name="Koren S."/>
            <person name="Bechman K.B."/>
            <person name="Herman A."/>
            <person name="Abrahante J.E."/>
            <person name="Garbe J."/>
        </authorList>
    </citation>
    <scope>NUCLEOTIDE SEQUENCE</scope>
    <source>
        <strain evidence="1">Duluth1</strain>
        <tissue evidence="1">Whole animal</tissue>
    </source>
</reference>
<dbReference type="EMBL" id="JAIWYP010000005">
    <property type="protein sequence ID" value="KAH3818888.1"/>
    <property type="molecule type" value="Genomic_DNA"/>
</dbReference>
<dbReference type="EMBL" id="JAIWYP010000001">
    <property type="protein sequence ID" value="KAH3894374.1"/>
    <property type="molecule type" value="Genomic_DNA"/>
</dbReference>
<protein>
    <submittedName>
        <fullName evidence="1">Uncharacterized protein</fullName>
    </submittedName>
</protein>
<comment type="caution">
    <text evidence="1">The sequence shown here is derived from an EMBL/GenBank/DDBJ whole genome shotgun (WGS) entry which is preliminary data.</text>
</comment>
<dbReference type="AlphaFoldDB" id="A0A9D4GL62"/>
<proteinExistence type="predicted"/>
<organism evidence="1 3">
    <name type="scientific">Dreissena polymorpha</name>
    <name type="common">Zebra mussel</name>
    <name type="synonym">Mytilus polymorpha</name>
    <dbReference type="NCBI Taxonomy" id="45954"/>
    <lineage>
        <taxon>Eukaryota</taxon>
        <taxon>Metazoa</taxon>
        <taxon>Spiralia</taxon>
        <taxon>Lophotrochozoa</taxon>
        <taxon>Mollusca</taxon>
        <taxon>Bivalvia</taxon>
        <taxon>Autobranchia</taxon>
        <taxon>Heteroconchia</taxon>
        <taxon>Euheterodonta</taxon>
        <taxon>Imparidentia</taxon>
        <taxon>Neoheterodontei</taxon>
        <taxon>Myida</taxon>
        <taxon>Dreissenoidea</taxon>
        <taxon>Dreissenidae</taxon>
        <taxon>Dreissena</taxon>
    </lineage>
</organism>